<dbReference type="Pfam" id="PF04397">
    <property type="entry name" value="LytTR"/>
    <property type="match status" value="1"/>
</dbReference>
<dbReference type="Gene3D" id="2.40.50.1020">
    <property type="entry name" value="LytTr DNA-binding domain"/>
    <property type="match status" value="1"/>
</dbReference>
<dbReference type="Gene3D" id="3.40.50.2300">
    <property type="match status" value="1"/>
</dbReference>
<dbReference type="Pfam" id="PF00072">
    <property type="entry name" value="Response_reg"/>
    <property type="match status" value="1"/>
</dbReference>
<comment type="caution">
    <text evidence="4">The sequence shown here is derived from an EMBL/GenBank/DDBJ whole genome shotgun (WGS) entry which is preliminary data.</text>
</comment>
<dbReference type="SMART" id="SM00850">
    <property type="entry name" value="LytTR"/>
    <property type="match status" value="1"/>
</dbReference>
<reference evidence="4 5" key="1">
    <citation type="submission" date="2018-03" db="EMBL/GenBank/DDBJ databases">
        <title>Genomic Encyclopedia of Archaeal and Bacterial Type Strains, Phase II (KMG-II): from individual species to whole genera.</title>
        <authorList>
            <person name="Goeker M."/>
        </authorList>
    </citation>
    <scope>NUCLEOTIDE SEQUENCE [LARGE SCALE GENOMIC DNA]</scope>
    <source>
        <strain evidence="4 5">DSM 18107</strain>
    </source>
</reference>
<dbReference type="EMBL" id="PYGK01000003">
    <property type="protein sequence ID" value="PSL33295.1"/>
    <property type="molecule type" value="Genomic_DNA"/>
</dbReference>
<evidence type="ECO:0000256" key="1">
    <source>
        <dbReference type="PROSITE-ProRule" id="PRU00169"/>
    </source>
</evidence>
<dbReference type="InterPro" id="IPR046947">
    <property type="entry name" value="LytR-like"/>
</dbReference>
<dbReference type="SUPFAM" id="SSF52172">
    <property type="entry name" value="CheY-like"/>
    <property type="match status" value="1"/>
</dbReference>
<gene>
    <name evidence="4" type="ORF">CLV42_103278</name>
</gene>
<feature type="modified residue" description="4-aspartylphosphate" evidence="1">
    <location>
        <position position="54"/>
    </location>
</feature>
<dbReference type="InterPro" id="IPR007492">
    <property type="entry name" value="LytTR_DNA-bd_dom"/>
</dbReference>
<evidence type="ECO:0000259" key="2">
    <source>
        <dbReference type="PROSITE" id="PS50110"/>
    </source>
</evidence>
<accession>A0A2P8GH76</accession>
<evidence type="ECO:0000259" key="3">
    <source>
        <dbReference type="PROSITE" id="PS50930"/>
    </source>
</evidence>
<keyword evidence="5" id="KW-1185">Reference proteome</keyword>
<dbReference type="SMART" id="SM00448">
    <property type="entry name" value="REC"/>
    <property type="match status" value="1"/>
</dbReference>
<dbReference type="PANTHER" id="PTHR37299:SF1">
    <property type="entry name" value="STAGE 0 SPORULATION PROTEIN A HOMOLOG"/>
    <property type="match status" value="1"/>
</dbReference>
<dbReference type="PROSITE" id="PS50930">
    <property type="entry name" value="HTH_LYTTR"/>
    <property type="match status" value="1"/>
</dbReference>
<evidence type="ECO:0000313" key="5">
    <source>
        <dbReference type="Proteomes" id="UP000240978"/>
    </source>
</evidence>
<sequence>MIKCLLVDDEPWALELMASYVSKLPELELVAACDKPLEALSLASPEKTDLIFLDIQMPELDGLQFMQAINNKCRVVITSAYAEYAIHGFEHNVVDYLLKPVAFERFYKAVQKAAELIAPVPQQPSSTNHIFIKTDQKLVKVRFDEIFFLEGARDYVIIHTEKNKIITLDSLRNLEEILPASLFVRSHKSYIIAIDKIDTIERNRIVIGDQYLPIGESHKVSFMASINRGRSR</sequence>
<dbReference type="PANTHER" id="PTHR37299">
    <property type="entry name" value="TRANSCRIPTIONAL REGULATOR-RELATED"/>
    <property type="match status" value="1"/>
</dbReference>
<dbReference type="GO" id="GO:0000156">
    <property type="term" value="F:phosphorelay response regulator activity"/>
    <property type="evidence" value="ECO:0007669"/>
    <property type="project" value="InterPro"/>
</dbReference>
<dbReference type="InterPro" id="IPR001789">
    <property type="entry name" value="Sig_transdc_resp-reg_receiver"/>
</dbReference>
<name>A0A2P8GH76_9BACT</name>
<keyword evidence="1" id="KW-0597">Phosphoprotein</keyword>
<dbReference type="GO" id="GO:0003677">
    <property type="term" value="F:DNA binding"/>
    <property type="evidence" value="ECO:0007669"/>
    <property type="project" value="InterPro"/>
</dbReference>
<dbReference type="RefSeq" id="WP_106601618.1">
    <property type="nucleotide sequence ID" value="NZ_PYGK01000003.1"/>
</dbReference>
<organism evidence="4 5">
    <name type="scientific">Chitinophaga ginsengisoli</name>
    <dbReference type="NCBI Taxonomy" id="363837"/>
    <lineage>
        <taxon>Bacteria</taxon>
        <taxon>Pseudomonadati</taxon>
        <taxon>Bacteroidota</taxon>
        <taxon>Chitinophagia</taxon>
        <taxon>Chitinophagales</taxon>
        <taxon>Chitinophagaceae</taxon>
        <taxon>Chitinophaga</taxon>
    </lineage>
</organism>
<dbReference type="PROSITE" id="PS50110">
    <property type="entry name" value="RESPONSE_REGULATORY"/>
    <property type="match status" value="1"/>
</dbReference>
<evidence type="ECO:0000313" key="4">
    <source>
        <dbReference type="EMBL" id="PSL33295.1"/>
    </source>
</evidence>
<feature type="domain" description="Response regulatory" evidence="2">
    <location>
        <begin position="3"/>
        <end position="114"/>
    </location>
</feature>
<dbReference type="Proteomes" id="UP000240978">
    <property type="component" value="Unassembled WGS sequence"/>
</dbReference>
<dbReference type="OrthoDB" id="1646880at2"/>
<protein>
    <submittedName>
        <fullName evidence="4">LytTR family two component transcriptional regulator</fullName>
    </submittedName>
</protein>
<proteinExistence type="predicted"/>
<feature type="domain" description="HTH LytTR-type" evidence="3">
    <location>
        <begin position="130"/>
        <end position="202"/>
    </location>
</feature>
<dbReference type="InterPro" id="IPR011006">
    <property type="entry name" value="CheY-like_superfamily"/>
</dbReference>
<dbReference type="AlphaFoldDB" id="A0A2P8GH76"/>